<name>M1D2Z2_SOLTU</name>
<evidence type="ECO:0000256" key="1">
    <source>
        <dbReference type="ARBA" id="ARBA00008894"/>
    </source>
</evidence>
<dbReference type="HOGENOM" id="CLU_023895_2_0_1"/>
<dbReference type="EnsemblPlants" id="PGSC0003DMT400080085">
    <property type="protein sequence ID" value="PGSC0003DMT400080085"/>
    <property type="gene ID" value="PGSC0003DMG400031185"/>
</dbReference>
<dbReference type="GO" id="GO:0006952">
    <property type="term" value="P:defense response"/>
    <property type="evidence" value="ECO:0007669"/>
    <property type="project" value="UniProtKB-KW"/>
</dbReference>
<comment type="similarity">
    <text evidence="1">Belongs to the disease resistance NB-LRR family.</text>
</comment>
<keyword evidence="9" id="KW-1185">Reference proteome</keyword>
<dbReference type="AlphaFoldDB" id="M1D2Z2"/>
<keyword evidence="2" id="KW-0433">Leucine-rich repeat</keyword>
<dbReference type="CDD" id="cd14798">
    <property type="entry name" value="RX-CC_like"/>
    <property type="match status" value="1"/>
</dbReference>
<keyword evidence="6" id="KW-0067">ATP-binding</keyword>
<keyword evidence="3" id="KW-0677">Repeat</keyword>
<organism evidence="8 9">
    <name type="scientific">Solanum tuberosum</name>
    <name type="common">Potato</name>
    <dbReference type="NCBI Taxonomy" id="4113"/>
    <lineage>
        <taxon>Eukaryota</taxon>
        <taxon>Viridiplantae</taxon>
        <taxon>Streptophyta</taxon>
        <taxon>Embryophyta</taxon>
        <taxon>Tracheophyta</taxon>
        <taxon>Spermatophyta</taxon>
        <taxon>Magnoliopsida</taxon>
        <taxon>eudicotyledons</taxon>
        <taxon>Gunneridae</taxon>
        <taxon>Pentapetalae</taxon>
        <taxon>asterids</taxon>
        <taxon>lamiids</taxon>
        <taxon>Solanales</taxon>
        <taxon>Solanaceae</taxon>
        <taxon>Solanoideae</taxon>
        <taxon>Solaneae</taxon>
        <taxon>Solanum</taxon>
    </lineage>
</organism>
<dbReference type="PRINTS" id="PR00364">
    <property type="entry name" value="DISEASERSIST"/>
</dbReference>
<dbReference type="PANTHER" id="PTHR19338:SF39">
    <property type="entry name" value="TOSPOVIRUS RESISTANCE PROTEIN D"/>
    <property type="match status" value="1"/>
</dbReference>
<evidence type="ECO:0000313" key="8">
    <source>
        <dbReference type="EnsemblPlants" id="PGSC0003DMT400080085"/>
    </source>
</evidence>
<dbReference type="InParanoid" id="M1D2Z2"/>
<dbReference type="GO" id="GO:0005524">
    <property type="term" value="F:ATP binding"/>
    <property type="evidence" value="ECO:0007669"/>
    <property type="project" value="UniProtKB-KW"/>
</dbReference>
<dbReference type="eggNOG" id="KOG4658">
    <property type="taxonomic scope" value="Eukaryota"/>
</dbReference>
<dbReference type="SUPFAM" id="SSF52540">
    <property type="entry name" value="P-loop containing nucleoside triphosphate hydrolases"/>
    <property type="match status" value="1"/>
</dbReference>
<dbReference type="PaxDb" id="4113-PGSC0003DMT400080085"/>
<dbReference type="InterPro" id="IPR002182">
    <property type="entry name" value="NB-ARC"/>
</dbReference>
<evidence type="ECO:0000256" key="5">
    <source>
        <dbReference type="ARBA" id="ARBA00022821"/>
    </source>
</evidence>
<evidence type="ECO:0000256" key="3">
    <source>
        <dbReference type="ARBA" id="ARBA00022737"/>
    </source>
</evidence>
<keyword evidence="4" id="KW-0547">Nucleotide-binding</keyword>
<dbReference type="SUPFAM" id="SSF52047">
    <property type="entry name" value="RNI-like"/>
    <property type="match status" value="1"/>
</dbReference>
<dbReference type="InterPro" id="IPR038005">
    <property type="entry name" value="RX-like_CC"/>
</dbReference>
<dbReference type="Gene3D" id="3.40.50.300">
    <property type="entry name" value="P-loop containing nucleotide triphosphate hydrolases"/>
    <property type="match status" value="1"/>
</dbReference>
<sequence length="687" mass="80350">MAQNEIEEMLDHLRRIKSGGNLDSAKIDQIKELEMVLRILRTFIIYHRVHFRDSLVKHTNNAKLTMAMLPDQCKTNLNLERLESHLLEFLERNTILSDNYELNSFDLSDYMNWLEKNLNDVLMILSEGDRSDPPEENLEIHKFIKEVKIIQKKLRFLTYLYATEINGYVNHKKLECLETRIQFMANNVGQLCLAILGYVVSDEVDTYEYYDILYKSPYLLFLIVLVELEMKKIFLSELKASKFTYSRTFKDKKLPKGFSHHLHSNLEKELSTLISILEKELSSLSSIFRDVAKVHHEHKIPKDLQRRTINLAYDVEVAIDSILVQYNVLLHIFCSLPTILEEIKQINAQVTEMWSADVALKPCYVVAPFKYLPTRHSNLVTYEEIVGFRNDIEKIIQYLIKGTNELDVIPIVGMGGQGKTTIARKVYNSDNVVSHFDVRAWCIVSQTYNRRTLLQEIFSQVIGSKDKGDKDDIFPDMLRKSLMGKRYLIVLDDMWDCMEWDDLRLCFPNLGNRSRIVVTTRLEKVGLSSLEYLQLWKSDYFESEEWCLGDITFHKLMFLNLTHLRISRWVASEESFPLLERFVIKECYNLEEIPLSFAYIPTLKHIKLIRCKNKPLEASALRIKDDVEENEGNDRIDLIIKQQKYRQSGWNSFLANCCSHAHTPKCPSFFCMFQVIGDQHISDDLSL</sequence>
<keyword evidence="5" id="KW-0611">Plant defense</keyword>
<reference evidence="9" key="1">
    <citation type="journal article" date="2011" name="Nature">
        <title>Genome sequence and analysis of the tuber crop potato.</title>
        <authorList>
            <consortium name="The Potato Genome Sequencing Consortium"/>
        </authorList>
    </citation>
    <scope>NUCLEOTIDE SEQUENCE [LARGE SCALE GENOMIC DNA]</scope>
    <source>
        <strain evidence="9">cv. DM1-3 516 R44</strain>
    </source>
</reference>
<feature type="domain" description="NB-ARC" evidence="7">
    <location>
        <begin position="390"/>
        <end position="526"/>
    </location>
</feature>
<dbReference type="Gramene" id="PGSC0003DMT400080085">
    <property type="protein sequence ID" value="PGSC0003DMT400080085"/>
    <property type="gene ID" value="PGSC0003DMG400031185"/>
</dbReference>
<evidence type="ECO:0000259" key="7">
    <source>
        <dbReference type="Pfam" id="PF00931"/>
    </source>
</evidence>
<proteinExistence type="inferred from homology"/>
<accession>M1D2Z2</accession>
<evidence type="ECO:0000256" key="2">
    <source>
        <dbReference type="ARBA" id="ARBA00022614"/>
    </source>
</evidence>
<dbReference type="ExpressionAtlas" id="M1D2Z2">
    <property type="expression patterns" value="baseline"/>
</dbReference>
<evidence type="ECO:0000256" key="4">
    <source>
        <dbReference type="ARBA" id="ARBA00022741"/>
    </source>
</evidence>
<dbReference type="Pfam" id="PF00931">
    <property type="entry name" value="NB-ARC"/>
    <property type="match status" value="1"/>
</dbReference>
<dbReference type="InterPro" id="IPR027417">
    <property type="entry name" value="P-loop_NTPase"/>
</dbReference>
<evidence type="ECO:0000256" key="6">
    <source>
        <dbReference type="ARBA" id="ARBA00022840"/>
    </source>
</evidence>
<reference evidence="8" key="2">
    <citation type="submission" date="2015-06" db="UniProtKB">
        <authorList>
            <consortium name="EnsemblPlants"/>
        </authorList>
    </citation>
    <scope>IDENTIFICATION</scope>
    <source>
        <strain evidence="8">DM1-3 516 R44</strain>
    </source>
</reference>
<protein>
    <submittedName>
        <fullName evidence="8">Tospovirus resistance protein C</fullName>
    </submittedName>
</protein>
<dbReference type="PANTHER" id="PTHR19338">
    <property type="entry name" value="TRANSLOCASE OF INNER MITOCHONDRIAL MEMBRANE 13 HOMOLOG"/>
    <property type="match status" value="1"/>
</dbReference>
<dbReference type="FunFam" id="3.40.50.300:FF:001091">
    <property type="entry name" value="Probable disease resistance protein At1g61300"/>
    <property type="match status" value="1"/>
</dbReference>
<dbReference type="GO" id="GO:0043531">
    <property type="term" value="F:ADP binding"/>
    <property type="evidence" value="ECO:0007669"/>
    <property type="project" value="InterPro"/>
</dbReference>
<dbReference type="Proteomes" id="UP000011115">
    <property type="component" value="Unassembled WGS sequence"/>
</dbReference>
<evidence type="ECO:0000313" key="9">
    <source>
        <dbReference type="Proteomes" id="UP000011115"/>
    </source>
</evidence>